<organism evidence="1 2">
    <name type="scientific">Acetobacter sacchari</name>
    <dbReference type="NCBI Taxonomy" id="2661687"/>
    <lineage>
        <taxon>Bacteria</taxon>
        <taxon>Pseudomonadati</taxon>
        <taxon>Pseudomonadota</taxon>
        <taxon>Alphaproteobacteria</taxon>
        <taxon>Acetobacterales</taxon>
        <taxon>Acetobacteraceae</taxon>
        <taxon>Acetobacter</taxon>
    </lineage>
</organism>
<sequence length="225" mass="23163">MTFSIVARCERTGQFGVAVVSSSPAVAARCAFARAGVGAVTTQNVTDPRLGPKALDFLAGGMSAAAARDRVSAAATYAEFRQVTIVDGNGEGAIWSGGRTLGVNAEALAPNVVSAGNLLANDGVPAAIVAAFVASDPEQELAERILLALEAGLAVGGEAGPVHSAGLQIVEGEAWPLVDLRIDWSEAPVADLRGLWELWRPQMRDYLSRALNPLGAPSYGVPGDE</sequence>
<protein>
    <submittedName>
        <fullName evidence="1">DUF1028 domain-containing protein</fullName>
    </submittedName>
</protein>
<accession>A0ABS3LX90</accession>
<dbReference type="PANTHER" id="PTHR39328:SF1">
    <property type="entry name" value="BLL2871 PROTEIN"/>
    <property type="match status" value="1"/>
</dbReference>
<reference evidence="1 2" key="1">
    <citation type="submission" date="2021-03" db="EMBL/GenBank/DDBJ databases">
        <title>The complete genome sequence of Acetobacter sacchari TBRC 11175.</title>
        <authorList>
            <person name="Charoenyingcharoen P."/>
            <person name="Yukphan P."/>
        </authorList>
    </citation>
    <scope>NUCLEOTIDE SEQUENCE [LARGE SCALE GENOMIC DNA]</scope>
    <source>
        <strain evidence="1 2">TBRC 11175</strain>
    </source>
</reference>
<dbReference type="EMBL" id="JAFVMF010000012">
    <property type="protein sequence ID" value="MBO1360522.1"/>
    <property type="molecule type" value="Genomic_DNA"/>
</dbReference>
<dbReference type="InterPro" id="IPR010430">
    <property type="entry name" value="DUF1028"/>
</dbReference>
<dbReference type="Pfam" id="PF06267">
    <property type="entry name" value="DUF1028"/>
    <property type="match status" value="1"/>
</dbReference>
<evidence type="ECO:0000313" key="1">
    <source>
        <dbReference type="EMBL" id="MBO1360522.1"/>
    </source>
</evidence>
<dbReference type="Gene3D" id="3.60.20.10">
    <property type="entry name" value="Glutamine Phosphoribosylpyrophosphate, subunit 1, domain 1"/>
    <property type="match status" value="1"/>
</dbReference>
<dbReference type="Proteomes" id="UP000664771">
    <property type="component" value="Unassembled WGS sequence"/>
</dbReference>
<keyword evidence="2" id="KW-1185">Reference proteome</keyword>
<dbReference type="RefSeq" id="WP_207881802.1">
    <property type="nucleotide sequence ID" value="NZ_JAFVMF010000012.1"/>
</dbReference>
<evidence type="ECO:0000313" key="2">
    <source>
        <dbReference type="Proteomes" id="UP000664771"/>
    </source>
</evidence>
<dbReference type="InterPro" id="IPR029055">
    <property type="entry name" value="Ntn_hydrolases_N"/>
</dbReference>
<name>A0ABS3LX90_9PROT</name>
<comment type="caution">
    <text evidence="1">The sequence shown here is derived from an EMBL/GenBank/DDBJ whole genome shotgun (WGS) entry which is preliminary data.</text>
</comment>
<proteinExistence type="predicted"/>
<dbReference type="PANTHER" id="PTHR39328">
    <property type="entry name" value="BLL2871 PROTEIN"/>
    <property type="match status" value="1"/>
</dbReference>
<dbReference type="SUPFAM" id="SSF56235">
    <property type="entry name" value="N-terminal nucleophile aminohydrolases (Ntn hydrolases)"/>
    <property type="match status" value="1"/>
</dbReference>
<gene>
    <name evidence="1" type="ORF">J2D73_12050</name>
</gene>